<dbReference type="SUPFAM" id="SSF52540">
    <property type="entry name" value="P-loop containing nucleoside triphosphate hydrolases"/>
    <property type="match status" value="1"/>
</dbReference>
<dbReference type="InterPro" id="IPR003724">
    <property type="entry name" value="CblAdoTrfase_CobA"/>
</dbReference>
<dbReference type="EMBL" id="JAJEPU010000034">
    <property type="protein sequence ID" value="MCC2165402.1"/>
    <property type="molecule type" value="Genomic_DNA"/>
</dbReference>
<comment type="caution">
    <text evidence="1">The sequence shown here is derived from an EMBL/GenBank/DDBJ whole genome shotgun (WGS) entry which is preliminary data.</text>
</comment>
<reference evidence="1" key="1">
    <citation type="submission" date="2021-10" db="EMBL/GenBank/DDBJ databases">
        <title>Anaerobic single-cell dispensing facilitates the cultivation of human gut bacteria.</title>
        <authorList>
            <person name="Afrizal A."/>
        </authorList>
    </citation>
    <scope>NUCLEOTIDE SEQUENCE</scope>
    <source>
        <strain evidence="1">CLA-AA-H274</strain>
    </source>
</reference>
<sequence>MSTGKVEMICGGTCSGKTALALGRALQAAARKKNVIIIEFLKGSQKFDNTEVLERLEPEIKIFRFEKSDCYFEHLSEEEKREERVNIRNGLNYAKKVLTTGECDLLVLDEVLGTLDQGIIEREELKAILECRDEAGVILTGQVLPEHPEELADRVEHVDVSVFG</sequence>
<dbReference type="PANTHER" id="PTHR46638:SF1">
    <property type="entry name" value="CORRINOID ADENOSYLTRANSFERASE"/>
    <property type="match status" value="1"/>
</dbReference>
<dbReference type="RefSeq" id="WP_308451717.1">
    <property type="nucleotide sequence ID" value="NZ_JAJEPU010000034.1"/>
</dbReference>
<proteinExistence type="predicted"/>
<dbReference type="GO" id="GO:0008817">
    <property type="term" value="F:corrinoid adenosyltransferase activity"/>
    <property type="evidence" value="ECO:0007669"/>
    <property type="project" value="InterPro"/>
</dbReference>
<dbReference type="GO" id="GO:0009236">
    <property type="term" value="P:cobalamin biosynthetic process"/>
    <property type="evidence" value="ECO:0007669"/>
    <property type="project" value="InterPro"/>
</dbReference>
<evidence type="ECO:0000313" key="1">
    <source>
        <dbReference type="EMBL" id="MCC2165402.1"/>
    </source>
</evidence>
<evidence type="ECO:0000313" key="2">
    <source>
        <dbReference type="Proteomes" id="UP001198962"/>
    </source>
</evidence>
<dbReference type="Proteomes" id="UP001198962">
    <property type="component" value="Unassembled WGS sequence"/>
</dbReference>
<keyword evidence="2" id="KW-1185">Reference proteome</keyword>
<dbReference type="PANTHER" id="PTHR46638">
    <property type="entry name" value="CORRINOID ADENOSYLTRANSFERASE"/>
    <property type="match status" value="1"/>
</dbReference>
<dbReference type="Gene3D" id="3.40.50.300">
    <property type="entry name" value="P-loop containing nucleotide triphosphate hydrolases"/>
    <property type="match status" value="1"/>
</dbReference>
<gene>
    <name evidence="1" type="ORF">LKD32_11075</name>
</gene>
<organism evidence="1 2">
    <name type="scientific">Brotaphodocola catenula</name>
    <dbReference type="NCBI Taxonomy" id="2885361"/>
    <lineage>
        <taxon>Bacteria</taxon>
        <taxon>Bacillati</taxon>
        <taxon>Bacillota</taxon>
        <taxon>Clostridia</taxon>
        <taxon>Lachnospirales</taxon>
        <taxon>Lachnospiraceae</taxon>
        <taxon>Brotaphodocola</taxon>
    </lineage>
</organism>
<dbReference type="InterPro" id="IPR027417">
    <property type="entry name" value="P-loop_NTPase"/>
</dbReference>
<accession>A0AAE3AU75</accession>
<dbReference type="Pfam" id="PF02572">
    <property type="entry name" value="CobA_CobO_BtuR"/>
    <property type="match status" value="1"/>
</dbReference>
<name>A0AAE3AU75_9FIRM</name>
<dbReference type="AlphaFoldDB" id="A0AAE3AU75"/>
<protein>
    <submittedName>
        <fullName evidence="1">Cob(I)yrinic acid a,c-diamide adenosyltransferase</fullName>
    </submittedName>
</protein>
<dbReference type="GO" id="GO:0005524">
    <property type="term" value="F:ATP binding"/>
    <property type="evidence" value="ECO:0007669"/>
    <property type="project" value="InterPro"/>
</dbReference>